<dbReference type="SUPFAM" id="SSF50814">
    <property type="entry name" value="Lipocalins"/>
    <property type="match status" value="1"/>
</dbReference>
<dbReference type="Proteomes" id="UP000515570">
    <property type="component" value="Chromosome"/>
</dbReference>
<keyword evidence="1 4" id="KW-0732">Signal</keyword>
<feature type="compositionally biased region" description="Low complexity" evidence="3">
    <location>
        <begin position="26"/>
        <end position="46"/>
    </location>
</feature>
<evidence type="ECO:0000256" key="1">
    <source>
        <dbReference type="ARBA" id="ARBA00022729"/>
    </source>
</evidence>
<name>A0A7G5FDW8_9CORY</name>
<evidence type="ECO:0000313" key="7">
    <source>
        <dbReference type="Proteomes" id="UP000515570"/>
    </source>
</evidence>
<accession>A0A7G5FDW8</accession>
<keyword evidence="2" id="KW-0862">Zinc</keyword>
<reference evidence="6 7" key="1">
    <citation type="submission" date="2020-07" db="EMBL/GenBank/DDBJ databases">
        <title>non toxigenic Corynebacterium sp. nov from a clinical source.</title>
        <authorList>
            <person name="Bernier A.-M."/>
            <person name="Bernard K."/>
        </authorList>
    </citation>
    <scope>NUCLEOTIDE SEQUENCE [LARGE SCALE GENOMIC DNA]</scope>
    <source>
        <strain evidence="7">NML 93-0612</strain>
    </source>
</reference>
<evidence type="ECO:0000256" key="3">
    <source>
        <dbReference type="SAM" id="MobiDB-lite"/>
    </source>
</evidence>
<dbReference type="Gene3D" id="2.40.128.20">
    <property type="match status" value="1"/>
</dbReference>
<dbReference type="InterPro" id="IPR012674">
    <property type="entry name" value="Calycin"/>
</dbReference>
<feature type="domain" description="ZinT" evidence="5">
    <location>
        <begin position="55"/>
        <end position="219"/>
    </location>
</feature>
<dbReference type="GO" id="GO:0008270">
    <property type="term" value="F:zinc ion binding"/>
    <property type="evidence" value="ECO:0007669"/>
    <property type="project" value="InterPro"/>
</dbReference>
<evidence type="ECO:0000313" key="6">
    <source>
        <dbReference type="EMBL" id="QMV84809.1"/>
    </source>
</evidence>
<dbReference type="AlphaFoldDB" id="A0A7G5FDW8"/>
<dbReference type="Pfam" id="PF09223">
    <property type="entry name" value="ZinT"/>
    <property type="match status" value="1"/>
</dbReference>
<protein>
    <submittedName>
        <fullName evidence="6">ZinT/AdcA family metal-binding protein</fullName>
    </submittedName>
</protein>
<proteinExistence type="predicted"/>
<sequence>MKSIAGLKLPILALVGSLALVGCSSSEDSSTAPSTSSAVATSMAPTETKSPSTHKASLADWEGKYASLAAFLDDASYDAEFEAAAKEHGVDVTQTKAQLKERYGVPFGALAIDGDTVTFVKDGATLDNPTETPIKYAFDEGFEQDYKGHQLKWSVFKAESDAEYKYIFLMPMHGEESLQHFHARFGNDKEAMKQEEKFPTFVDPKVATKEQIVDELMEHAH</sequence>
<evidence type="ECO:0000256" key="4">
    <source>
        <dbReference type="SAM" id="SignalP"/>
    </source>
</evidence>
<gene>
    <name evidence="6" type="ORF">HW450_10765</name>
</gene>
<keyword evidence="7" id="KW-1185">Reference proteome</keyword>
<dbReference type="InterPro" id="IPR015304">
    <property type="entry name" value="ZinT_dom"/>
</dbReference>
<organism evidence="6 7">
    <name type="scientific">Corynebacterium hindlerae</name>
    <dbReference type="NCBI Taxonomy" id="699041"/>
    <lineage>
        <taxon>Bacteria</taxon>
        <taxon>Bacillati</taxon>
        <taxon>Actinomycetota</taxon>
        <taxon>Actinomycetes</taxon>
        <taxon>Mycobacteriales</taxon>
        <taxon>Corynebacteriaceae</taxon>
        <taxon>Corynebacterium</taxon>
    </lineage>
</organism>
<feature type="region of interest" description="Disordered" evidence="3">
    <location>
        <begin position="26"/>
        <end position="55"/>
    </location>
</feature>
<dbReference type="PROSITE" id="PS51257">
    <property type="entry name" value="PROKAR_LIPOPROTEIN"/>
    <property type="match status" value="1"/>
</dbReference>
<feature type="chain" id="PRO_5038711863" evidence="4">
    <location>
        <begin position="20"/>
        <end position="221"/>
    </location>
</feature>
<dbReference type="RefSeq" id="WP_182385616.1">
    <property type="nucleotide sequence ID" value="NZ_CP059833.1"/>
</dbReference>
<evidence type="ECO:0000259" key="5">
    <source>
        <dbReference type="Pfam" id="PF09223"/>
    </source>
</evidence>
<dbReference type="EMBL" id="CP059833">
    <property type="protein sequence ID" value="QMV84809.1"/>
    <property type="molecule type" value="Genomic_DNA"/>
</dbReference>
<evidence type="ECO:0000256" key="2">
    <source>
        <dbReference type="ARBA" id="ARBA00022833"/>
    </source>
</evidence>
<feature type="signal peptide" evidence="4">
    <location>
        <begin position="1"/>
        <end position="19"/>
    </location>
</feature>